<accession>A0A412H183</accession>
<gene>
    <name evidence="1" type="ORF">DWY14_17085</name>
</gene>
<dbReference type="EMBL" id="QRUY01000072">
    <property type="protein sequence ID" value="RGS01506.1"/>
    <property type="molecule type" value="Genomic_DNA"/>
</dbReference>
<organism evidence="1 2">
    <name type="scientific">Phocaeicola plebeius</name>
    <dbReference type="NCBI Taxonomy" id="310297"/>
    <lineage>
        <taxon>Bacteria</taxon>
        <taxon>Pseudomonadati</taxon>
        <taxon>Bacteroidota</taxon>
        <taxon>Bacteroidia</taxon>
        <taxon>Bacteroidales</taxon>
        <taxon>Bacteroidaceae</taxon>
        <taxon>Phocaeicola</taxon>
    </lineage>
</organism>
<dbReference type="AlphaFoldDB" id="A0A412H183"/>
<name>A0A412H183_9BACT</name>
<sequence length="189" mass="21961">MANWARTDYRIEGNQKDLQEIYYLCKAFDNSERPVMEDGASKDWEGNIILALGIEKGESYLRGFIQSCELSDGLLCIEAEEAWGATDFRHLLEKHYNGMKVYYIVEEDGCEVYATNDIDGKYFAYHFIVASCVEGEDEYEEFKSEEEALAYAAVRIKRDSVTIADIDKWNEEHEYDDDYISIHEFKFVA</sequence>
<comment type="caution">
    <text evidence="1">The sequence shown here is derived from an EMBL/GenBank/DDBJ whole genome shotgun (WGS) entry which is preliminary data.</text>
</comment>
<proteinExistence type="predicted"/>
<reference evidence="1 2" key="1">
    <citation type="submission" date="2018-08" db="EMBL/GenBank/DDBJ databases">
        <title>A genome reference for cultivated species of the human gut microbiota.</title>
        <authorList>
            <person name="Zou Y."/>
            <person name="Xue W."/>
            <person name="Luo G."/>
        </authorList>
    </citation>
    <scope>NUCLEOTIDE SEQUENCE [LARGE SCALE GENOMIC DNA]</scope>
    <source>
        <strain evidence="1 2">AF24-16AC</strain>
    </source>
</reference>
<evidence type="ECO:0000313" key="1">
    <source>
        <dbReference type="EMBL" id="RGS01506.1"/>
    </source>
</evidence>
<evidence type="ECO:0000313" key="2">
    <source>
        <dbReference type="Proteomes" id="UP000285750"/>
    </source>
</evidence>
<dbReference type="RefSeq" id="WP_106812142.1">
    <property type="nucleotide sequence ID" value="NZ_JAQCWP010000062.1"/>
</dbReference>
<dbReference type="Proteomes" id="UP000285750">
    <property type="component" value="Unassembled WGS sequence"/>
</dbReference>
<protein>
    <submittedName>
        <fullName evidence="1">Uncharacterized protein</fullName>
    </submittedName>
</protein>